<protein>
    <submittedName>
        <fullName evidence="1">Uncharacterized protein</fullName>
    </submittedName>
</protein>
<dbReference type="EMBL" id="CABVHY010000038">
    <property type="protein sequence ID" value="VVO39119.1"/>
    <property type="molecule type" value="Genomic_DNA"/>
</dbReference>
<proteinExistence type="predicted"/>
<organism evidence="1 2">
    <name type="scientific">Pseudomonas fluorescens</name>
    <dbReference type="NCBI Taxonomy" id="294"/>
    <lineage>
        <taxon>Bacteria</taxon>
        <taxon>Pseudomonadati</taxon>
        <taxon>Pseudomonadota</taxon>
        <taxon>Gammaproteobacteria</taxon>
        <taxon>Pseudomonadales</taxon>
        <taxon>Pseudomonadaceae</taxon>
        <taxon>Pseudomonas</taxon>
    </lineage>
</organism>
<accession>A0A5E7FIM5</accession>
<name>A0A5E7FIM5_PSEFL</name>
<evidence type="ECO:0000313" key="2">
    <source>
        <dbReference type="Proteomes" id="UP000379480"/>
    </source>
</evidence>
<dbReference type="Proteomes" id="UP000379480">
    <property type="component" value="Unassembled WGS sequence"/>
</dbReference>
<dbReference type="AlphaFoldDB" id="A0A5E7FIM5"/>
<sequence length="40" mass="4513">MVVSGLRPETLKTLEDVQALIEELRYELQSNNLDRSGTGH</sequence>
<gene>
    <name evidence="1" type="ORF">PS723_05651</name>
</gene>
<reference evidence="1 2" key="1">
    <citation type="submission" date="2019-09" db="EMBL/GenBank/DDBJ databases">
        <authorList>
            <person name="Chandra G."/>
            <person name="Truman W A."/>
        </authorList>
    </citation>
    <scope>NUCLEOTIDE SEQUENCE [LARGE SCALE GENOMIC DNA]</scope>
    <source>
        <strain evidence="1">PS723</strain>
    </source>
</reference>
<evidence type="ECO:0000313" key="1">
    <source>
        <dbReference type="EMBL" id="VVO39119.1"/>
    </source>
</evidence>